<evidence type="ECO:0000256" key="6">
    <source>
        <dbReference type="HAMAP-Rule" id="MF_02207"/>
    </source>
</evidence>
<dbReference type="InterPro" id="IPR004753">
    <property type="entry name" value="MreB"/>
</dbReference>
<dbReference type="CDD" id="cd10225">
    <property type="entry name" value="ASKHA_NBD_MreB-like"/>
    <property type="match status" value="1"/>
</dbReference>
<comment type="function">
    <text evidence="6">Forms membrane-associated dynamic filaments that are essential for cell shape determination. Acts by regulating cell wall synthesis and cell elongation, and thus cell shape. A feedback loop between cell geometry and MreB localization may maintain elongated cell shape by targeting cell wall growth to regions of negative cell wall curvature.</text>
</comment>
<dbReference type="NCBIfam" id="TIGR00904">
    <property type="entry name" value="mreB"/>
    <property type="match status" value="1"/>
</dbReference>
<evidence type="ECO:0000256" key="5">
    <source>
        <dbReference type="ARBA" id="ARBA00023458"/>
    </source>
</evidence>
<reference evidence="7" key="2">
    <citation type="journal article" date="2021" name="PeerJ">
        <title>Extensive microbial diversity within the chicken gut microbiome revealed by metagenomics and culture.</title>
        <authorList>
            <person name="Gilroy R."/>
            <person name="Ravi A."/>
            <person name="Getino M."/>
            <person name="Pursley I."/>
            <person name="Horton D.L."/>
            <person name="Alikhan N.F."/>
            <person name="Baker D."/>
            <person name="Gharbi K."/>
            <person name="Hall N."/>
            <person name="Watson M."/>
            <person name="Adriaenssens E.M."/>
            <person name="Foster-Nyarko E."/>
            <person name="Jarju S."/>
            <person name="Secka A."/>
            <person name="Antonio M."/>
            <person name="Oren A."/>
            <person name="Chaudhuri R.R."/>
            <person name="La Ragione R."/>
            <person name="Hildebrand F."/>
            <person name="Pallen M.J."/>
        </authorList>
    </citation>
    <scope>NUCLEOTIDE SEQUENCE</scope>
    <source>
        <strain evidence="7">ChiW3-316</strain>
    </source>
</reference>
<keyword evidence="3 6" id="KW-0067">ATP-binding</keyword>
<dbReference type="SUPFAM" id="SSF53067">
    <property type="entry name" value="Actin-like ATPase domain"/>
    <property type="match status" value="2"/>
</dbReference>
<dbReference type="GO" id="GO:0005524">
    <property type="term" value="F:ATP binding"/>
    <property type="evidence" value="ECO:0007669"/>
    <property type="project" value="UniProtKB-KW"/>
</dbReference>
<comment type="subunit">
    <text evidence="6">Forms polymers.</text>
</comment>
<organism evidence="7 8">
    <name type="scientific">Candidatus Scatocola faecipullorum</name>
    <dbReference type="NCBI Taxonomy" id="2840917"/>
    <lineage>
        <taxon>Bacteria</taxon>
        <taxon>Pseudomonadati</taxon>
        <taxon>Pseudomonadota</taxon>
        <taxon>Alphaproteobacteria</taxon>
        <taxon>Rhodospirillales</taxon>
        <taxon>Rhodospirillaceae</taxon>
        <taxon>Rhodospirillaceae incertae sedis</taxon>
        <taxon>Candidatus Scatocola</taxon>
    </lineage>
</organism>
<keyword evidence="1 6" id="KW-0963">Cytoplasm</keyword>
<dbReference type="AlphaFoldDB" id="A0A9D1M3M0"/>
<dbReference type="InterPro" id="IPR056546">
    <property type="entry name" value="MreB_MamK-like"/>
</dbReference>
<dbReference type="GO" id="GO:0005737">
    <property type="term" value="C:cytoplasm"/>
    <property type="evidence" value="ECO:0007669"/>
    <property type="project" value="UniProtKB-SubCell"/>
</dbReference>
<feature type="binding site" evidence="6">
    <location>
        <begin position="295"/>
        <end position="298"/>
    </location>
    <ligand>
        <name>ATP</name>
        <dbReference type="ChEBI" id="CHEBI:30616"/>
    </ligand>
</feature>
<keyword evidence="4 6" id="KW-0133">Cell shape</keyword>
<feature type="binding site" evidence="6">
    <location>
        <begin position="165"/>
        <end position="167"/>
    </location>
    <ligand>
        <name>ATP</name>
        <dbReference type="ChEBI" id="CHEBI:30616"/>
    </ligand>
</feature>
<dbReference type="Pfam" id="PF06723">
    <property type="entry name" value="MreB_Mbl"/>
    <property type="match status" value="1"/>
</dbReference>
<gene>
    <name evidence="6" type="primary">mreB</name>
    <name evidence="7" type="ORF">IAD20_02975</name>
</gene>
<evidence type="ECO:0000313" key="8">
    <source>
        <dbReference type="Proteomes" id="UP000824107"/>
    </source>
</evidence>
<dbReference type="InterPro" id="IPR043129">
    <property type="entry name" value="ATPase_NBD"/>
</dbReference>
<evidence type="ECO:0000256" key="4">
    <source>
        <dbReference type="ARBA" id="ARBA00022960"/>
    </source>
</evidence>
<comment type="caution">
    <text evidence="7">The sequence shown here is derived from an EMBL/GenBank/DDBJ whole genome shotgun (WGS) entry which is preliminary data.</text>
</comment>
<comment type="subcellular location">
    <subcellularLocation>
        <location evidence="6">Cytoplasm</location>
    </subcellularLocation>
    <text evidence="6">Membrane-associated.</text>
</comment>
<dbReference type="GO" id="GO:0000902">
    <property type="term" value="P:cell morphogenesis"/>
    <property type="evidence" value="ECO:0007669"/>
    <property type="project" value="InterPro"/>
</dbReference>
<sequence length="346" mass="36717">MLANIMGWLSADMAIDLGTANTLVYVKGKGIVLNEPSVVAIEEFRGKKQVLAVGNDAKLMLGRTPGNISAIRPLRDGVIADFEIAEEMIKYFIRKVHNRRTFASPMVIVCVPSGSTAVERRAIQESAEAAGARKVWLIEEPMAAAIGANLPVTEPTGSMVVDIGGGTTEVAVMSLSGIVYARSARVGGDKMDAAIISYIRRNHNLLVGEGSAEKIKKEVGSACPPEKGEGRTVEIKGRDLMNGVPKEIVISERQVAESLAEPVSQIVEAVKVALENTAPELAADIVDKGIVLTGGGALLTNLDQVLRNATGLPVSIAEDPLACVVKGTGRALDEFRKFRGILSTMY</sequence>
<feature type="binding site" evidence="6">
    <location>
        <begin position="19"/>
        <end position="21"/>
    </location>
    <ligand>
        <name>ATP</name>
        <dbReference type="ChEBI" id="CHEBI:30616"/>
    </ligand>
</feature>
<comment type="similarity">
    <text evidence="5 6">Belongs to the FtsA/MreB family.</text>
</comment>
<dbReference type="PRINTS" id="PR01652">
    <property type="entry name" value="SHAPEPROTEIN"/>
</dbReference>
<keyword evidence="2 6" id="KW-0547">Nucleotide-binding</keyword>
<evidence type="ECO:0000313" key="7">
    <source>
        <dbReference type="EMBL" id="HIU53025.1"/>
    </source>
</evidence>
<dbReference type="Gene3D" id="3.30.420.40">
    <property type="match status" value="3"/>
</dbReference>
<dbReference type="PANTHER" id="PTHR42749:SF1">
    <property type="entry name" value="CELL SHAPE-DETERMINING PROTEIN MREB"/>
    <property type="match status" value="1"/>
</dbReference>
<evidence type="ECO:0000256" key="3">
    <source>
        <dbReference type="ARBA" id="ARBA00022840"/>
    </source>
</evidence>
<proteinExistence type="inferred from homology"/>
<accession>A0A9D1M3M0</accession>
<dbReference type="GO" id="GO:0008360">
    <property type="term" value="P:regulation of cell shape"/>
    <property type="evidence" value="ECO:0007669"/>
    <property type="project" value="UniProtKB-UniRule"/>
</dbReference>
<dbReference type="HAMAP" id="MF_02207">
    <property type="entry name" value="MreB"/>
    <property type="match status" value="1"/>
</dbReference>
<dbReference type="PANTHER" id="PTHR42749">
    <property type="entry name" value="CELL SHAPE-DETERMINING PROTEIN MREB"/>
    <property type="match status" value="1"/>
</dbReference>
<reference evidence="7" key="1">
    <citation type="submission" date="2020-10" db="EMBL/GenBank/DDBJ databases">
        <authorList>
            <person name="Gilroy R."/>
        </authorList>
    </citation>
    <scope>NUCLEOTIDE SEQUENCE</scope>
    <source>
        <strain evidence="7">ChiW3-316</strain>
    </source>
</reference>
<dbReference type="Proteomes" id="UP000824107">
    <property type="component" value="Unassembled WGS sequence"/>
</dbReference>
<evidence type="ECO:0000256" key="2">
    <source>
        <dbReference type="ARBA" id="ARBA00022741"/>
    </source>
</evidence>
<name>A0A9D1M3M0_9PROT</name>
<dbReference type="EMBL" id="DVNC01000021">
    <property type="protein sequence ID" value="HIU53025.1"/>
    <property type="molecule type" value="Genomic_DNA"/>
</dbReference>
<evidence type="ECO:0000256" key="1">
    <source>
        <dbReference type="ARBA" id="ARBA00022490"/>
    </source>
</evidence>
<feature type="binding site" evidence="6">
    <location>
        <begin position="213"/>
        <end position="216"/>
    </location>
    <ligand>
        <name>ATP</name>
        <dbReference type="ChEBI" id="CHEBI:30616"/>
    </ligand>
</feature>
<dbReference type="NCBIfam" id="NF010539">
    <property type="entry name" value="PRK13927.1"/>
    <property type="match status" value="1"/>
</dbReference>
<protein>
    <recommendedName>
        <fullName evidence="6">Cell shape-determining protein MreB</fullName>
    </recommendedName>
</protein>